<name>A0A9D3YM10_DREPO</name>
<protein>
    <submittedName>
        <fullName evidence="2">Uncharacterized protein</fullName>
    </submittedName>
</protein>
<feature type="region of interest" description="Disordered" evidence="1">
    <location>
        <begin position="30"/>
        <end position="53"/>
    </location>
</feature>
<gene>
    <name evidence="2" type="ORF">DPMN_076253</name>
</gene>
<sequence length="53" mass="5767">MTETEIKVSPGIPSRLGQGFMNVEVLSPAPMPPTDLEHEQTDLEPISDGFLLT</sequence>
<comment type="caution">
    <text evidence="2">The sequence shown here is derived from an EMBL/GenBank/DDBJ whole genome shotgun (WGS) entry which is preliminary data.</text>
</comment>
<proteinExistence type="predicted"/>
<reference evidence="2" key="2">
    <citation type="submission" date="2020-11" db="EMBL/GenBank/DDBJ databases">
        <authorList>
            <person name="McCartney M.A."/>
            <person name="Auch B."/>
            <person name="Kono T."/>
            <person name="Mallez S."/>
            <person name="Becker A."/>
            <person name="Gohl D.M."/>
            <person name="Silverstein K.A.T."/>
            <person name="Koren S."/>
            <person name="Bechman K.B."/>
            <person name="Herman A."/>
            <person name="Abrahante J.E."/>
            <person name="Garbe J."/>
        </authorList>
    </citation>
    <scope>NUCLEOTIDE SEQUENCE</scope>
    <source>
        <strain evidence="2">Duluth1</strain>
        <tissue evidence="2">Whole animal</tissue>
    </source>
</reference>
<evidence type="ECO:0000256" key="1">
    <source>
        <dbReference type="SAM" id="MobiDB-lite"/>
    </source>
</evidence>
<dbReference type="Proteomes" id="UP000828390">
    <property type="component" value="Unassembled WGS sequence"/>
</dbReference>
<reference evidence="2" key="1">
    <citation type="journal article" date="2019" name="bioRxiv">
        <title>The Genome of the Zebra Mussel, Dreissena polymorpha: A Resource for Invasive Species Research.</title>
        <authorList>
            <person name="McCartney M.A."/>
            <person name="Auch B."/>
            <person name="Kono T."/>
            <person name="Mallez S."/>
            <person name="Zhang Y."/>
            <person name="Obille A."/>
            <person name="Becker A."/>
            <person name="Abrahante J.E."/>
            <person name="Garbe J."/>
            <person name="Badalamenti J.P."/>
            <person name="Herman A."/>
            <person name="Mangelson H."/>
            <person name="Liachko I."/>
            <person name="Sullivan S."/>
            <person name="Sone E.D."/>
            <person name="Koren S."/>
            <person name="Silverstein K.A.T."/>
            <person name="Beckman K.B."/>
            <person name="Gohl D.M."/>
        </authorList>
    </citation>
    <scope>NUCLEOTIDE SEQUENCE</scope>
    <source>
        <strain evidence="2">Duluth1</strain>
        <tissue evidence="2">Whole animal</tissue>
    </source>
</reference>
<organism evidence="2 3">
    <name type="scientific">Dreissena polymorpha</name>
    <name type="common">Zebra mussel</name>
    <name type="synonym">Mytilus polymorpha</name>
    <dbReference type="NCBI Taxonomy" id="45954"/>
    <lineage>
        <taxon>Eukaryota</taxon>
        <taxon>Metazoa</taxon>
        <taxon>Spiralia</taxon>
        <taxon>Lophotrochozoa</taxon>
        <taxon>Mollusca</taxon>
        <taxon>Bivalvia</taxon>
        <taxon>Autobranchia</taxon>
        <taxon>Heteroconchia</taxon>
        <taxon>Euheterodonta</taxon>
        <taxon>Imparidentia</taxon>
        <taxon>Neoheterodontei</taxon>
        <taxon>Myida</taxon>
        <taxon>Dreissenoidea</taxon>
        <taxon>Dreissenidae</taxon>
        <taxon>Dreissena</taxon>
    </lineage>
</organism>
<accession>A0A9D3YM10</accession>
<evidence type="ECO:0000313" key="2">
    <source>
        <dbReference type="EMBL" id="KAH3701270.1"/>
    </source>
</evidence>
<keyword evidence="3" id="KW-1185">Reference proteome</keyword>
<evidence type="ECO:0000313" key="3">
    <source>
        <dbReference type="Proteomes" id="UP000828390"/>
    </source>
</evidence>
<dbReference type="AlphaFoldDB" id="A0A9D3YM10"/>
<dbReference type="EMBL" id="JAIWYP010000015">
    <property type="protein sequence ID" value="KAH3701270.1"/>
    <property type="molecule type" value="Genomic_DNA"/>
</dbReference>